<dbReference type="RefSeq" id="WP_176930635.1">
    <property type="nucleotide sequence ID" value="NZ_FNIE01000019.1"/>
</dbReference>
<accession>A0A1H0QKX4</accession>
<dbReference type="SUPFAM" id="SSF52266">
    <property type="entry name" value="SGNH hydrolase"/>
    <property type="match status" value="1"/>
</dbReference>
<evidence type="ECO:0000259" key="2">
    <source>
        <dbReference type="Pfam" id="PF13472"/>
    </source>
</evidence>
<evidence type="ECO:0000313" key="3">
    <source>
        <dbReference type="EMBL" id="SDP18023.1"/>
    </source>
</evidence>
<dbReference type="InterPro" id="IPR011050">
    <property type="entry name" value="Pectin_lyase_fold/virulence"/>
</dbReference>
<keyword evidence="1" id="KW-0732">Signal</keyword>
<reference evidence="3 4" key="1">
    <citation type="submission" date="2016-10" db="EMBL/GenBank/DDBJ databases">
        <authorList>
            <person name="de Groot N.N."/>
        </authorList>
    </citation>
    <scope>NUCLEOTIDE SEQUENCE [LARGE SCALE GENOMIC DNA]</scope>
    <source>
        <strain evidence="3 4">CGMCC 4.2022</strain>
    </source>
</reference>
<name>A0A1H0QKX4_9ACTN</name>
<dbReference type="PANTHER" id="PTHR43784:SF2">
    <property type="entry name" value="GDSL-LIKE LIPASE_ACYLHYDROLASE, PUTATIVE (AFU_ORTHOLOGUE AFUA_2G00820)-RELATED"/>
    <property type="match status" value="1"/>
</dbReference>
<feature type="signal peptide" evidence="1">
    <location>
        <begin position="1"/>
        <end position="33"/>
    </location>
</feature>
<gene>
    <name evidence="3" type="ORF">SAMN05216259_11923</name>
</gene>
<dbReference type="InterPro" id="IPR012334">
    <property type="entry name" value="Pectin_lyas_fold"/>
</dbReference>
<sequence>MRSALAACRSAAAVAVTAALAVLGLAGSPTASAASAATADVLHVAPAGHGDRCGPQDPCSLTAARDRARALVPHAAGDVVVELAGGTYRLTAPLKLGPQDSGRPGHPVVYRAAPGQQPVLSGATRVTGFTEVDAAKHIYRADVPPGTTGRVLFVNGVRAERDRGPRNPGGFSVTSTGFTTGDPSYASWTDPARVEVVQDNGWKQMRCPLAGISRSASGGSDLTVDPGCWTNNHTSVPNPGFPLNGAGLPTLDGISWLENAYQLLGTPGQFYLDQDAGHLYYVPRPGEDLATADVELPLTTELFDASGTPGHLAPLNDSDWRATYSGSWSTSGGRHLGDLGDDVHYTSTDGDSVSYAFDGTGIQVLSETNSDEGTADVYIDGTKRATVSGSGPERLAQQVLASVTGLAKGPHTLKLVKTGGSFLLVDGFTVIPDAIAPVHDISVQGLTFAYTAWNTPTAAGYVDNQAGVLWDPTTRTPVKIPAAVQVHRGLRVDFSQDTVRDTGTSGIALADQTQDSAVDASTVTDTSGVGVAIGEVDDYYQTDPALMTSGDTVSDSVVQFPGQEYSDAVGIWVGHARGTLLSHNDVGYTPYSGISLGWGWGWASSCTLQAKQGLPDPCRHGTTYGGGNRIIGNHVHSVMGALFDGGPVYTLGGQSAPSEFAGNVLSECIDGCNMIYHDEGSSQWDTHDNVIRFGGGSQWLSLWTPTIHDDRIHDNFSDTAAYSNNGTDVDVEQATVVTDGNWPPAAQAVIAAAGPDRAPGAVADDDDLRVAYRGSWSFSGSRGLGDLDDGVHYTQSDGASATFSFTGTGASFVTETNGDEGPVDVTVDGTDKGTVDAATPERHTRQTLYSVTGLPPGPHTLTVTKRGGTYLLVDGFTVAGSGSSQVAGYEEPGGSVQTSGSERMAGYEEPGAFRQAAGPGQVNASRQAVGYEQAGSSRGAAGARTVAGAASRVSAWSPSMTIGGPNFDDRTLRMVVHPSVGGSSLRIHLSNLRSTTPLAVGEVRIALQATQATARPGTEHQVTFGHKAAVTIPAGGELVSDPIPLTVAAEQNLLVSLYLPQATSSATWHSDAFDTTYLSAPGDHTADTGDGNYVASTTSWYYLSGLDVVPSTARGTVVAFGDSITDGYNTPTGAYHRWPDDLARRLAAAGNPKAVVDAGIGGNRVLTDVPNIWQGVSATKRFAHDALAQPGVKDVILLEGINDIGNNAGPGGAPLTVQDLTDGYRTLIAQAHAAGVRVIGATLLPDKGNVYYSEAAEAMRESVNTWIRTSGAFDGVVDFAAAAASPTDPTTLNPAFDSGDHLHPNESGMQALANAVDLSLLR</sequence>
<evidence type="ECO:0000256" key="1">
    <source>
        <dbReference type="SAM" id="SignalP"/>
    </source>
</evidence>
<dbReference type="InterPro" id="IPR053140">
    <property type="entry name" value="GDSL_Rv0518-like"/>
</dbReference>
<dbReference type="PANTHER" id="PTHR43784">
    <property type="entry name" value="GDSL-LIKE LIPASE/ACYLHYDROLASE, PUTATIVE (AFU_ORTHOLOGUE AFUA_2G00820)-RELATED"/>
    <property type="match status" value="1"/>
</dbReference>
<dbReference type="InterPro" id="IPR036514">
    <property type="entry name" value="SGNH_hydro_sf"/>
</dbReference>
<dbReference type="STRING" id="310781.SAMN05216259_11923"/>
<evidence type="ECO:0000313" key="4">
    <source>
        <dbReference type="Proteomes" id="UP000199341"/>
    </source>
</evidence>
<organism evidence="3 4">
    <name type="scientific">Actinacidiphila guanduensis</name>
    <dbReference type="NCBI Taxonomy" id="310781"/>
    <lineage>
        <taxon>Bacteria</taxon>
        <taxon>Bacillati</taxon>
        <taxon>Actinomycetota</taxon>
        <taxon>Actinomycetes</taxon>
        <taxon>Kitasatosporales</taxon>
        <taxon>Streptomycetaceae</taxon>
        <taxon>Actinacidiphila</taxon>
    </lineage>
</organism>
<dbReference type="Gene3D" id="2.60.120.260">
    <property type="entry name" value="Galactose-binding domain-like"/>
    <property type="match status" value="2"/>
</dbReference>
<protein>
    <submittedName>
        <fullName evidence="3">Lysophospholipase L1</fullName>
    </submittedName>
</protein>
<keyword evidence="4" id="KW-1185">Reference proteome</keyword>
<dbReference type="Pfam" id="PF13472">
    <property type="entry name" value="Lipase_GDSL_2"/>
    <property type="match status" value="1"/>
</dbReference>
<dbReference type="SUPFAM" id="SSF51126">
    <property type="entry name" value="Pectin lyase-like"/>
    <property type="match status" value="1"/>
</dbReference>
<dbReference type="Gene3D" id="2.160.20.10">
    <property type="entry name" value="Single-stranded right-handed beta-helix, Pectin lyase-like"/>
    <property type="match status" value="1"/>
</dbReference>
<dbReference type="EMBL" id="FNIE01000019">
    <property type="protein sequence ID" value="SDP18023.1"/>
    <property type="molecule type" value="Genomic_DNA"/>
</dbReference>
<dbReference type="Proteomes" id="UP000199341">
    <property type="component" value="Unassembled WGS sequence"/>
</dbReference>
<dbReference type="InterPro" id="IPR013830">
    <property type="entry name" value="SGNH_hydro"/>
</dbReference>
<feature type="chain" id="PRO_5011759175" evidence="1">
    <location>
        <begin position="34"/>
        <end position="1322"/>
    </location>
</feature>
<feature type="domain" description="SGNH hydrolase-type esterase" evidence="2">
    <location>
        <begin position="1119"/>
        <end position="1311"/>
    </location>
</feature>
<proteinExistence type="predicted"/>
<dbReference type="Gene3D" id="3.40.50.1110">
    <property type="entry name" value="SGNH hydrolase"/>
    <property type="match status" value="1"/>
</dbReference>
<dbReference type="CDD" id="cd01830">
    <property type="entry name" value="XynE_like"/>
    <property type="match status" value="1"/>
</dbReference>